<evidence type="ECO:0000256" key="4">
    <source>
        <dbReference type="RuleBase" id="RU362109"/>
    </source>
</evidence>
<dbReference type="InterPro" id="IPR023313">
    <property type="entry name" value="UBQ-conjugating_AS"/>
</dbReference>
<accession>A0A1V9XXH2</accession>
<keyword evidence="4" id="KW-0067">ATP-binding</keyword>
<name>A0A1V9XXH2_9ACAR</name>
<evidence type="ECO:0000256" key="3">
    <source>
        <dbReference type="PROSITE-ProRule" id="PRU10133"/>
    </source>
</evidence>
<keyword evidence="6" id="KW-0436">Ligase</keyword>
<keyword evidence="7" id="KW-1185">Reference proteome</keyword>
<dbReference type="AlphaFoldDB" id="A0A1V9XXH2"/>
<dbReference type="InterPro" id="IPR000608">
    <property type="entry name" value="UBC"/>
</dbReference>
<dbReference type="SUPFAM" id="SSF54495">
    <property type="entry name" value="UBC-like"/>
    <property type="match status" value="1"/>
</dbReference>
<feature type="active site" description="Glycyl thioester intermediate" evidence="3">
    <location>
        <position position="24"/>
    </location>
</feature>
<dbReference type="Pfam" id="PF00179">
    <property type="entry name" value="UQ_con"/>
    <property type="match status" value="1"/>
</dbReference>
<dbReference type="Gene3D" id="3.10.110.10">
    <property type="entry name" value="Ubiquitin Conjugating Enzyme"/>
    <property type="match status" value="1"/>
</dbReference>
<proteinExistence type="inferred from homology"/>
<dbReference type="STRING" id="418985.A0A1V9XXH2"/>
<sequence length="95" mass="11053">MVPPKVKCVTLLWHPNIDERGNVCLSLLRHNSFEGTGWTPSRGLKEIVLGLDALFGDLLNFDDPLNQQAANQYRDSKESFERKVREYIDRYCRRT</sequence>
<protein>
    <submittedName>
        <fullName evidence="6">Ubiquitin protein ligase-like</fullName>
    </submittedName>
</protein>
<dbReference type="OrthoDB" id="10249039at2759"/>
<keyword evidence="1" id="KW-0808">Transferase</keyword>
<evidence type="ECO:0000313" key="6">
    <source>
        <dbReference type="EMBL" id="OQR78132.1"/>
    </source>
</evidence>
<gene>
    <name evidence="6" type="ORF">BIW11_06612</name>
</gene>
<evidence type="ECO:0000259" key="5">
    <source>
        <dbReference type="PROSITE" id="PS50127"/>
    </source>
</evidence>
<dbReference type="InParanoid" id="A0A1V9XXH2"/>
<comment type="caution">
    <text evidence="6">The sequence shown here is derived from an EMBL/GenBank/DDBJ whole genome shotgun (WGS) entry which is preliminary data.</text>
</comment>
<keyword evidence="4" id="KW-0547">Nucleotide-binding</keyword>
<feature type="domain" description="UBC core" evidence="5">
    <location>
        <begin position="1"/>
        <end position="93"/>
    </location>
</feature>
<evidence type="ECO:0000256" key="2">
    <source>
        <dbReference type="ARBA" id="ARBA00022786"/>
    </source>
</evidence>
<comment type="similarity">
    <text evidence="4">Belongs to the ubiquitin-conjugating enzyme family.</text>
</comment>
<dbReference type="CDD" id="cd23794">
    <property type="entry name" value="UBCc_UBE2F_UBE2M"/>
    <property type="match status" value="1"/>
</dbReference>
<dbReference type="InterPro" id="IPR050113">
    <property type="entry name" value="Ub_conjugating_enzyme"/>
</dbReference>
<keyword evidence="2 4" id="KW-0833">Ubl conjugation pathway</keyword>
<organism evidence="6 7">
    <name type="scientific">Tropilaelaps mercedesae</name>
    <dbReference type="NCBI Taxonomy" id="418985"/>
    <lineage>
        <taxon>Eukaryota</taxon>
        <taxon>Metazoa</taxon>
        <taxon>Ecdysozoa</taxon>
        <taxon>Arthropoda</taxon>
        <taxon>Chelicerata</taxon>
        <taxon>Arachnida</taxon>
        <taxon>Acari</taxon>
        <taxon>Parasitiformes</taxon>
        <taxon>Mesostigmata</taxon>
        <taxon>Gamasina</taxon>
        <taxon>Dermanyssoidea</taxon>
        <taxon>Laelapidae</taxon>
        <taxon>Tropilaelaps</taxon>
    </lineage>
</organism>
<reference evidence="6 7" key="1">
    <citation type="journal article" date="2017" name="Gigascience">
        <title>Draft genome of the honey bee ectoparasitic mite, Tropilaelaps mercedesae, is shaped by the parasitic life history.</title>
        <authorList>
            <person name="Dong X."/>
            <person name="Armstrong S.D."/>
            <person name="Xia D."/>
            <person name="Makepeace B.L."/>
            <person name="Darby A.C."/>
            <person name="Kadowaki T."/>
        </authorList>
    </citation>
    <scope>NUCLEOTIDE SEQUENCE [LARGE SCALE GENOMIC DNA]</scope>
    <source>
        <strain evidence="6">Wuxi-XJTLU</strain>
    </source>
</reference>
<dbReference type="GO" id="GO:0005524">
    <property type="term" value="F:ATP binding"/>
    <property type="evidence" value="ECO:0007669"/>
    <property type="project" value="UniProtKB-UniRule"/>
</dbReference>
<dbReference type="Proteomes" id="UP000192247">
    <property type="component" value="Unassembled WGS sequence"/>
</dbReference>
<dbReference type="GO" id="GO:0016740">
    <property type="term" value="F:transferase activity"/>
    <property type="evidence" value="ECO:0007669"/>
    <property type="project" value="UniProtKB-KW"/>
</dbReference>
<dbReference type="SMART" id="SM00212">
    <property type="entry name" value="UBCc"/>
    <property type="match status" value="1"/>
</dbReference>
<dbReference type="GO" id="GO:0016874">
    <property type="term" value="F:ligase activity"/>
    <property type="evidence" value="ECO:0007669"/>
    <property type="project" value="UniProtKB-KW"/>
</dbReference>
<dbReference type="EMBL" id="MNPL01002609">
    <property type="protein sequence ID" value="OQR78132.1"/>
    <property type="molecule type" value="Genomic_DNA"/>
</dbReference>
<dbReference type="InterPro" id="IPR016135">
    <property type="entry name" value="UBQ-conjugating_enzyme/RWD"/>
</dbReference>
<dbReference type="PANTHER" id="PTHR24067">
    <property type="entry name" value="UBIQUITIN-CONJUGATING ENZYME E2"/>
    <property type="match status" value="1"/>
</dbReference>
<dbReference type="PROSITE" id="PS00183">
    <property type="entry name" value="UBC_1"/>
    <property type="match status" value="1"/>
</dbReference>
<evidence type="ECO:0000256" key="1">
    <source>
        <dbReference type="ARBA" id="ARBA00022679"/>
    </source>
</evidence>
<dbReference type="PROSITE" id="PS50127">
    <property type="entry name" value="UBC_2"/>
    <property type="match status" value="1"/>
</dbReference>
<evidence type="ECO:0000313" key="7">
    <source>
        <dbReference type="Proteomes" id="UP000192247"/>
    </source>
</evidence>